<dbReference type="InterPro" id="IPR035992">
    <property type="entry name" value="Ricin_B-like_lectins"/>
</dbReference>
<proteinExistence type="predicted"/>
<feature type="region of interest" description="Disordered" evidence="1">
    <location>
        <begin position="158"/>
        <end position="188"/>
    </location>
</feature>
<evidence type="ECO:0000256" key="1">
    <source>
        <dbReference type="SAM" id="MobiDB-lite"/>
    </source>
</evidence>
<sequence>MATLDTSATYTLSNMFTGPGKLLAVPSDPGSGTKPELLSATTNTPPNHAQWFLTSTDLDPFYRLHTVSGGESLSLDVINSGGESASSDLHMAATGRYSGQYWRFDEWQASDGTSFIYRISNNFTGLEKHLDVYSDTLVPFLTGGDFTGQHWRVEVVDSKTGTGTGTGTGSAATEEEITDHDGRDRLRG</sequence>
<organism evidence="2 3">
    <name type="scientific">Cercophora newfieldiana</name>
    <dbReference type="NCBI Taxonomy" id="92897"/>
    <lineage>
        <taxon>Eukaryota</taxon>
        <taxon>Fungi</taxon>
        <taxon>Dikarya</taxon>
        <taxon>Ascomycota</taxon>
        <taxon>Pezizomycotina</taxon>
        <taxon>Sordariomycetes</taxon>
        <taxon>Sordariomycetidae</taxon>
        <taxon>Sordariales</taxon>
        <taxon>Lasiosphaeriaceae</taxon>
        <taxon>Cercophora</taxon>
    </lineage>
</organism>
<dbReference type="Gene3D" id="2.80.10.50">
    <property type="match status" value="1"/>
</dbReference>
<keyword evidence="3" id="KW-1185">Reference proteome</keyword>
<name>A0AA40CXT5_9PEZI</name>
<reference evidence="2" key="1">
    <citation type="submission" date="2023-06" db="EMBL/GenBank/DDBJ databases">
        <title>Genome-scale phylogeny and comparative genomics of the fungal order Sordariales.</title>
        <authorList>
            <consortium name="Lawrence Berkeley National Laboratory"/>
            <person name="Hensen N."/>
            <person name="Bonometti L."/>
            <person name="Westerberg I."/>
            <person name="Brannstrom I.O."/>
            <person name="Guillou S."/>
            <person name="Cros-Aarteil S."/>
            <person name="Calhoun S."/>
            <person name="Haridas S."/>
            <person name="Kuo A."/>
            <person name="Mondo S."/>
            <person name="Pangilinan J."/>
            <person name="Riley R."/>
            <person name="Labutti K."/>
            <person name="Andreopoulos B."/>
            <person name="Lipzen A."/>
            <person name="Chen C."/>
            <person name="Yanf M."/>
            <person name="Daum C."/>
            <person name="Ng V."/>
            <person name="Clum A."/>
            <person name="Steindorff A."/>
            <person name="Ohm R."/>
            <person name="Martin F."/>
            <person name="Silar P."/>
            <person name="Natvig D."/>
            <person name="Lalanne C."/>
            <person name="Gautier V."/>
            <person name="Ament-Velasquez S.L."/>
            <person name="Kruys A."/>
            <person name="Hutchinson M.I."/>
            <person name="Powell A.J."/>
            <person name="Barry K."/>
            <person name="Miller A.N."/>
            <person name="Grigoriev I.V."/>
            <person name="Debuchy R."/>
            <person name="Gladieux P."/>
            <person name="Thoren M.H."/>
            <person name="Johannesson H."/>
        </authorList>
    </citation>
    <scope>NUCLEOTIDE SEQUENCE</scope>
    <source>
        <strain evidence="2">SMH2532-1</strain>
    </source>
</reference>
<comment type="caution">
    <text evidence="2">The sequence shown here is derived from an EMBL/GenBank/DDBJ whole genome shotgun (WGS) entry which is preliminary data.</text>
</comment>
<dbReference type="Proteomes" id="UP001174936">
    <property type="component" value="Unassembled WGS sequence"/>
</dbReference>
<protein>
    <recommendedName>
        <fullName evidence="4">Ricin B lectin domain-containing protein</fullName>
    </recommendedName>
</protein>
<evidence type="ECO:0000313" key="3">
    <source>
        <dbReference type="Proteomes" id="UP001174936"/>
    </source>
</evidence>
<accession>A0AA40CXT5</accession>
<evidence type="ECO:0008006" key="4">
    <source>
        <dbReference type="Google" id="ProtNLM"/>
    </source>
</evidence>
<dbReference type="AlphaFoldDB" id="A0AA40CXT5"/>
<dbReference type="EMBL" id="JAULSV010000002">
    <property type="protein sequence ID" value="KAK0653119.1"/>
    <property type="molecule type" value="Genomic_DNA"/>
</dbReference>
<feature type="compositionally biased region" description="Basic and acidic residues" evidence="1">
    <location>
        <begin position="179"/>
        <end position="188"/>
    </location>
</feature>
<evidence type="ECO:0000313" key="2">
    <source>
        <dbReference type="EMBL" id="KAK0653119.1"/>
    </source>
</evidence>
<dbReference type="SUPFAM" id="SSF50370">
    <property type="entry name" value="Ricin B-like lectins"/>
    <property type="match status" value="1"/>
</dbReference>
<gene>
    <name evidence="2" type="ORF">B0T16DRAFT_435556</name>
</gene>